<dbReference type="EMBL" id="QYUQ01000002">
    <property type="protein sequence ID" value="RJG00390.1"/>
    <property type="molecule type" value="Genomic_DNA"/>
</dbReference>
<dbReference type="AlphaFoldDB" id="A0A3A3GHL2"/>
<reference evidence="2" key="1">
    <citation type="submission" date="2018-09" db="EMBL/GenBank/DDBJ databases">
        <authorList>
            <person name="Zhu H."/>
        </authorList>
    </citation>
    <scope>NUCLEOTIDE SEQUENCE [LARGE SCALE GENOMIC DNA]</scope>
    <source>
        <strain evidence="2">K1S02-23</strain>
    </source>
</reference>
<name>A0A3A3GHL2_9BURK</name>
<dbReference type="Proteomes" id="UP000266327">
    <property type="component" value="Unassembled WGS sequence"/>
</dbReference>
<organism evidence="1 2">
    <name type="scientific">Noviherbaspirillum sedimenti</name>
    <dbReference type="NCBI Taxonomy" id="2320865"/>
    <lineage>
        <taxon>Bacteria</taxon>
        <taxon>Pseudomonadati</taxon>
        <taxon>Pseudomonadota</taxon>
        <taxon>Betaproteobacteria</taxon>
        <taxon>Burkholderiales</taxon>
        <taxon>Oxalobacteraceae</taxon>
        <taxon>Noviherbaspirillum</taxon>
    </lineage>
</organism>
<accession>A0A3A3GHL2</accession>
<evidence type="ECO:0000313" key="2">
    <source>
        <dbReference type="Proteomes" id="UP000266327"/>
    </source>
</evidence>
<dbReference type="RefSeq" id="WP_119783844.1">
    <property type="nucleotide sequence ID" value="NZ_QYUQ01000002.1"/>
</dbReference>
<protein>
    <submittedName>
        <fullName evidence="1">Uncharacterized protein</fullName>
    </submittedName>
</protein>
<keyword evidence="2" id="KW-1185">Reference proteome</keyword>
<proteinExistence type="predicted"/>
<comment type="caution">
    <text evidence="1">The sequence shown here is derived from an EMBL/GenBank/DDBJ whole genome shotgun (WGS) entry which is preliminary data.</text>
</comment>
<gene>
    <name evidence="1" type="ORF">D3878_01355</name>
</gene>
<sequence length="256" mass="28995">MIPGSIEYAQVRIQSRYAARANAAAWREMEHARELSALLEIARAAGFDRVVAQLPMPPGLHELDCATRNHWRERVDEVAGWMPVDWQAALRWCALIVDLPFIQYLANGGMPYRWMQCDMAFANPGASPGKRLPAMKEMAGLFAGLHEPWVDPDAVASGWCREWRSRMPRLSEEEAAHFMVLVRAIESHLAAFAKAAGDEGWRHRHLLEEKLAALFRRFTLEPPAAFAFLALQWLDLERLRGEIATRIAFPSRSLAP</sequence>
<dbReference type="OrthoDB" id="5763105at2"/>
<evidence type="ECO:0000313" key="1">
    <source>
        <dbReference type="EMBL" id="RJG00390.1"/>
    </source>
</evidence>